<dbReference type="PANTHER" id="PTHR48111">
    <property type="entry name" value="REGULATOR OF RPOS"/>
    <property type="match status" value="1"/>
</dbReference>
<dbReference type="GO" id="GO:0000976">
    <property type="term" value="F:transcription cis-regulatory region binding"/>
    <property type="evidence" value="ECO:0007669"/>
    <property type="project" value="TreeGrafter"/>
</dbReference>
<evidence type="ECO:0000259" key="9">
    <source>
        <dbReference type="PROSITE" id="PS51755"/>
    </source>
</evidence>
<dbReference type="InterPro" id="IPR036388">
    <property type="entry name" value="WH-like_DNA-bd_sf"/>
</dbReference>
<dbReference type="InterPro" id="IPR016032">
    <property type="entry name" value="Sig_transdc_resp-reg_C-effctor"/>
</dbReference>
<feature type="modified residue" description="4-aspartylphosphate" evidence="6">
    <location>
        <position position="63"/>
    </location>
</feature>
<dbReference type="InterPro" id="IPR011006">
    <property type="entry name" value="CheY-like_superfamily"/>
</dbReference>
<dbReference type="PROSITE" id="PS50110">
    <property type="entry name" value="RESPONSE_REGULATORY"/>
    <property type="match status" value="1"/>
</dbReference>
<dbReference type="FunFam" id="3.40.50.2300:FF:000001">
    <property type="entry name" value="DNA-binding response regulator PhoB"/>
    <property type="match status" value="1"/>
</dbReference>
<dbReference type="RefSeq" id="WP_013491625.1">
    <property type="nucleotide sequence ID" value="NC_014830.1"/>
</dbReference>
<keyword evidence="1 6" id="KW-0597">Phosphoprotein</keyword>
<evidence type="ECO:0000313" key="10">
    <source>
        <dbReference type="EMBL" id="ADU47305.1"/>
    </source>
</evidence>
<organism evidence="10 11">
    <name type="scientific">Intrasporangium calvum (strain ATCC 23552 / DSM 43043 / JCM 3097 / NBRC 12989 / NCIMB 10167 / NRRL B-3866 / 7 KIP)</name>
    <dbReference type="NCBI Taxonomy" id="710696"/>
    <lineage>
        <taxon>Bacteria</taxon>
        <taxon>Bacillati</taxon>
        <taxon>Actinomycetota</taxon>
        <taxon>Actinomycetes</taxon>
        <taxon>Micrococcales</taxon>
        <taxon>Intrasporangiaceae</taxon>
        <taxon>Intrasporangium</taxon>
    </lineage>
</organism>
<keyword evidence="5" id="KW-0804">Transcription</keyword>
<feature type="domain" description="OmpR/PhoB-type" evidence="9">
    <location>
        <begin position="146"/>
        <end position="245"/>
    </location>
</feature>
<dbReference type="GO" id="GO:0006355">
    <property type="term" value="P:regulation of DNA-templated transcription"/>
    <property type="evidence" value="ECO:0007669"/>
    <property type="project" value="InterPro"/>
</dbReference>
<keyword evidence="2" id="KW-0902">Two-component regulatory system</keyword>
<evidence type="ECO:0000259" key="8">
    <source>
        <dbReference type="PROSITE" id="PS50110"/>
    </source>
</evidence>
<evidence type="ECO:0000256" key="4">
    <source>
        <dbReference type="ARBA" id="ARBA00023125"/>
    </source>
</evidence>
<dbReference type="SMART" id="SM00448">
    <property type="entry name" value="REC"/>
    <property type="match status" value="1"/>
</dbReference>
<proteinExistence type="predicted"/>
<dbReference type="SUPFAM" id="SSF52172">
    <property type="entry name" value="CheY-like"/>
    <property type="match status" value="1"/>
</dbReference>
<keyword evidence="11" id="KW-1185">Reference proteome</keyword>
<dbReference type="InterPro" id="IPR001789">
    <property type="entry name" value="Sig_transdc_resp-reg_receiver"/>
</dbReference>
<dbReference type="PANTHER" id="PTHR48111:SF4">
    <property type="entry name" value="DNA-BINDING DUAL TRANSCRIPTIONAL REGULATOR OMPR"/>
    <property type="match status" value="1"/>
</dbReference>
<evidence type="ECO:0000256" key="5">
    <source>
        <dbReference type="ARBA" id="ARBA00023163"/>
    </source>
</evidence>
<dbReference type="GO" id="GO:0032993">
    <property type="term" value="C:protein-DNA complex"/>
    <property type="evidence" value="ECO:0007669"/>
    <property type="project" value="TreeGrafter"/>
</dbReference>
<dbReference type="SMART" id="SM00862">
    <property type="entry name" value="Trans_reg_C"/>
    <property type="match status" value="1"/>
</dbReference>
<dbReference type="Gene3D" id="6.10.250.690">
    <property type="match status" value="1"/>
</dbReference>
<dbReference type="SUPFAM" id="SSF46894">
    <property type="entry name" value="C-terminal effector domain of the bipartite response regulators"/>
    <property type="match status" value="1"/>
</dbReference>
<dbReference type="FunFam" id="1.10.10.10:FF:000018">
    <property type="entry name" value="DNA-binding response regulator ResD"/>
    <property type="match status" value="1"/>
</dbReference>
<keyword evidence="4 7" id="KW-0238">DNA-binding</keyword>
<dbReference type="OrthoDB" id="9812490at2"/>
<dbReference type="Gene3D" id="1.10.10.10">
    <property type="entry name" value="Winged helix-like DNA-binding domain superfamily/Winged helix DNA-binding domain"/>
    <property type="match status" value="1"/>
</dbReference>
<evidence type="ECO:0000256" key="3">
    <source>
        <dbReference type="ARBA" id="ARBA00023015"/>
    </source>
</evidence>
<evidence type="ECO:0000256" key="2">
    <source>
        <dbReference type="ARBA" id="ARBA00023012"/>
    </source>
</evidence>
<dbReference type="InterPro" id="IPR001867">
    <property type="entry name" value="OmpR/PhoB-type_DNA-bd"/>
</dbReference>
<dbReference type="GO" id="GO:0005829">
    <property type="term" value="C:cytosol"/>
    <property type="evidence" value="ECO:0007669"/>
    <property type="project" value="TreeGrafter"/>
</dbReference>
<evidence type="ECO:0000256" key="6">
    <source>
        <dbReference type="PROSITE-ProRule" id="PRU00169"/>
    </source>
</evidence>
<evidence type="ECO:0000256" key="7">
    <source>
        <dbReference type="PROSITE-ProRule" id="PRU01091"/>
    </source>
</evidence>
<dbReference type="Proteomes" id="UP000008914">
    <property type="component" value="Chromosome"/>
</dbReference>
<dbReference type="KEGG" id="ica:Intca_0764"/>
<dbReference type="HOGENOM" id="CLU_000445_30_4_11"/>
<dbReference type="AlphaFoldDB" id="E6SB44"/>
<dbReference type="Pfam" id="PF00072">
    <property type="entry name" value="Response_reg"/>
    <property type="match status" value="1"/>
</dbReference>
<gene>
    <name evidence="10" type="ordered locus">Intca_0764</name>
</gene>
<name>E6SB44_INTC7</name>
<dbReference type="EMBL" id="CP002343">
    <property type="protein sequence ID" value="ADU47305.1"/>
    <property type="molecule type" value="Genomic_DNA"/>
</dbReference>
<sequence length="249" mass="27235">MQSPPADAAAPARRVLVVDDERALAQMVSTYLARAGYSVSEAYTGPDALSMARALDPDVIVLDLGLPGLDGVEVCRQIRTFSDCYVLMLTARGDEMDRIIGLSVGADDYITKPFSARELVARVQAVLRRPRQRGAGSSRDQAHREEPARLFGDLTIDPAGRSVSVAGSAVLLTRTEFDILDVLSARPKYAFSRRQLIDEVWDIAWVGDEHIVDVHVGHIRRKLGDDPTTPRYIDTVRGVGYRMGQGAAT</sequence>
<dbReference type="Pfam" id="PF00486">
    <property type="entry name" value="Trans_reg_C"/>
    <property type="match status" value="1"/>
</dbReference>
<dbReference type="GO" id="GO:0000156">
    <property type="term" value="F:phosphorelay response regulator activity"/>
    <property type="evidence" value="ECO:0007669"/>
    <property type="project" value="TreeGrafter"/>
</dbReference>
<dbReference type="PROSITE" id="PS51755">
    <property type="entry name" value="OMPR_PHOB"/>
    <property type="match status" value="1"/>
</dbReference>
<reference evidence="10 11" key="1">
    <citation type="journal article" date="2010" name="Stand. Genomic Sci.">
        <title>Complete genome sequence of Intrasporangium calvum type strain (7 KIP).</title>
        <authorList>
            <person name="Del Rio T.G."/>
            <person name="Chertkov O."/>
            <person name="Yasawong M."/>
            <person name="Lucas S."/>
            <person name="Deshpande S."/>
            <person name="Cheng J.F."/>
            <person name="Detter C."/>
            <person name="Tapia R."/>
            <person name="Han C."/>
            <person name="Goodwin L."/>
            <person name="Pitluck S."/>
            <person name="Liolios K."/>
            <person name="Ivanova N."/>
            <person name="Mavromatis K."/>
            <person name="Pati A."/>
            <person name="Chen A."/>
            <person name="Palaniappan K."/>
            <person name="Land M."/>
            <person name="Hauser L."/>
            <person name="Chang Y.J."/>
            <person name="Jeffries C.D."/>
            <person name="Rohde M."/>
            <person name="Pukall R."/>
            <person name="Sikorski J."/>
            <person name="Goker M."/>
            <person name="Woyke T."/>
            <person name="Bristow J."/>
            <person name="Eisen J.A."/>
            <person name="Markowitz V."/>
            <person name="Hugenholtz P."/>
            <person name="Kyrpides N.C."/>
            <person name="Klenk H.P."/>
            <person name="Lapidus A."/>
        </authorList>
    </citation>
    <scope>NUCLEOTIDE SEQUENCE [LARGE SCALE GENOMIC DNA]</scope>
    <source>
        <strain evidence="11">ATCC 23552 / DSM 43043 / JCM 3097 / NBRC 12989 / 7 KIP</strain>
    </source>
</reference>
<dbReference type="eggNOG" id="COG0745">
    <property type="taxonomic scope" value="Bacteria"/>
</dbReference>
<accession>E6SB44</accession>
<feature type="domain" description="Response regulatory" evidence="8">
    <location>
        <begin position="14"/>
        <end position="127"/>
    </location>
</feature>
<feature type="DNA-binding region" description="OmpR/PhoB-type" evidence="7">
    <location>
        <begin position="146"/>
        <end position="245"/>
    </location>
</feature>
<dbReference type="Gene3D" id="3.40.50.2300">
    <property type="match status" value="1"/>
</dbReference>
<evidence type="ECO:0000256" key="1">
    <source>
        <dbReference type="ARBA" id="ARBA00022553"/>
    </source>
</evidence>
<dbReference type="InterPro" id="IPR039420">
    <property type="entry name" value="WalR-like"/>
</dbReference>
<protein>
    <submittedName>
        <fullName evidence="10">Two component transcriptional regulator, winged helix family</fullName>
    </submittedName>
</protein>
<dbReference type="STRING" id="710696.Intca_0764"/>
<keyword evidence="3" id="KW-0805">Transcription regulation</keyword>
<evidence type="ECO:0000313" key="11">
    <source>
        <dbReference type="Proteomes" id="UP000008914"/>
    </source>
</evidence>
<dbReference type="CDD" id="cd00383">
    <property type="entry name" value="trans_reg_C"/>
    <property type="match status" value="1"/>
</dbReference>